<evidence type="ECO:0000259" key="12">
    <source>
        <dbReference type="PROSITE" id="PS50172"/>
    </source>
</evidence>
<feature type="compositionally biased region" description="Basic and acidic residues" evidence="10">
    <location>
        <begin position="412"/>
        <end position="428"/>
    </location>
</feature>
<dbReference type="GO" id="GO:0008270">
    <property type="term" value="F:zinc ion binding"/>
    <property type="evidence" value="ECO:0007669"/>
    <property type="project" value="UniProtKB-KW"/>
</dbReference>
<feature type="region of interest" description="Disordered" evidence="10">
    <location>
        <begin position="207"/>
        <end position="253"/>
    </location>
</feature>
<dbReference type="InterPro" id="IPR001965">
    <property type="entry name" value="Znf_PHD"/>
</dbReference>
<dbReference type="GO" id="GO:0000724">
    <property type="term" value="P:double-strand break repair via homologous recombination"/>
    <property type="evidence" value="ECO:0007669"/>
    <property type="project" value="TreeGrafter"/>
</dbReference>
<evidence type="ECO:0000256" key="9">
    <source>
        <dbReference type="PROSITE-ProRule" id="PRU00146"/>
    </source>
</evidence>
<dbReference type="InterPro" id="IPR036420">
    <property type="entry name" value="BRCT_dom_sf"/>
</dbReference>
<dbReference type="PANTHER" id="PTHR13763:SF0">
    <property type="entry name" value="BREAST CANCER TYPE 1 SUSCEPTIBILITY PROTEIN"/>
    <property type="match status" value="1"/>
</dbReference>
<dbReference type="KEGG" id="ccp:CHC_T00004758001"/>
<dbReference type="PROSITE" id="PS50172">
    <property type="entry name" value="BRCT"/>
    <property type="match status" value="2"/>
</dbReference>
<dbReference type="Pfam" id="PF00628">
    <property type="entry name" value="PHD"/>
    <property type="match status" value="1"/>
</dbReference>
<evidence type="ECO:0000259" key="11">
    <source>
        <dbReference type="PROSITE" id="PS50016"/>
    </source>
</evidence>
<dbReference type="GO" id="GO:0005634">
    <property type="term" value="C:nucleus"/>
    <property type="evidence" value="ECO:0007669"/>
    <property type="project" value="UniProtKB-SubCell"/>
</dbReference>
<feature type="domain" description="BRCT" evidence="12">
    <location>
        <begin position="356"/>
        <end position="450"/>
    </location>
</feature>
<protein>
    <recommendedName>
        <fullName evidence="16">PHD-type domain-containing protein</fullName>
    </recommendedName>
</protein>
<dbReference type="Gene3D" id="3.40.50.10190">
    <property type="entry name" value="BRCT domain"/>
    <property type="match status" value="1"/>
</dbReference>
<dbReference type="InterPro" id="IPR019787">
    <property type="entry name" value="Znf_PHD-finger"/>
</dbReference>
<dbReference type="SUPFAM" id="SSF52113">
    <property type="entry name" value="BRCT domain"/>
    <property type="match status" value="2"/>
</dbReference>
<dbReference type="GO" id="GO:0045944">
    <property type="term" value="P:positive regulation of transcription by RNA polymerase II"/>
    <property type="evidence" value="ECO:0007669"/>
    <property type="project" value="TreeGrafter"/>
</dbReference>
<dbReference type="AlphaFoldDB" id="R7QEN4"/>
<dbReference type="InterPro" id="IPR034732">
    <property type="entry name" value="EPHD"/>
</dbReference>
<dbReference type="PROSITE" id="PS50016">
    <property type="entry name" value="ZF_PHD_2"/>
    <property type="match status" value="1"/>
</dbReference>
<keyword evidence="8" id="KW-0539">Nucleus</keyword>
<feature type="region of interest" description="Disordered" evidence="10">
    <location>
        <begin position="412"/>
        <end position="433"/>
    </location>
</feature>
<evidence type="ECO:0000256" key="10">
    <source>
        <dbReference type="SAM" id="MobiDB-lite"/>
    </source>
</evidence>
<keyword evidence="6" id="KW-0862">Zinc</keyword>
<evidence type="ECO:0000256" key="4">
    <source>
        <dbReference type="ARBA" id="ARBA00022763"/>
    </source>
</evidence>
<dbReference type="STRING" id="2769.R7QEN4"/>
<proteinExistence type="predicted"/>
<gene>
    <name evidence="14" type="ORF">CHC_T00004758001</name>
</gene>
<evidence type="ECO:0000256" key="8">
    <source>
        <dbReference type="ARBA" id="ARBA00023242"/>
    </source>
</evidence>
<evidence type="ECO:0000256" key="6">
    <source>
        <dbReference type="ARBA" id="ARBA00022833"/>
    </source>
</evidence>
<feature type="domain" description="PHD-type" evidence="11">
    <location>
        <begin position="157"/>
        <end position="202"/>
    </location>
</feature>
<feature type="compositionally biased region" description="Basic residues" evidence="10">
    <location>
        <begin position="213"/>
        <end position="225"/>
    </location>
</feature>
<dbReference type="CDD" id="cd15571">
    <property type="entry name" value="ePHD"/>
    <property type="match status" value="1"/>
</dbReference>
<evidence type="ECO:0000256" key="1">
    <source>
        <dbReference type="ARBA" id="ARBA00004123"/>
    </source>
</evidence>
<evidence type="ECO:0000313" key="15">
    <source>
        <dbReference type="Proteomes" id="UP000012073"/>
    </source>
</evidence>
<dbReference type="Gramene" id="CDF36514">
    <property type="protein sequence ID" value="CDF36514"/>
    <property type="gene ID" value="CHC_T00004758001"/>
</dbReference>
<dbReference type="Gene3D" id="3.30.40.10">
    <property type="entry name" value="Zinc/RING finger domain, C3HC4 (zinc finger)"/>
    <property type="match status" value="2"/>
</dbReference>
<feature type="domain" description="BRCT" evidence="12">
    <location>
        <begin position="272"/>
        <end position="349"/>
    </location>
</feature>
<dbReference type="InterPro" id="IPR001357">
    <property type="entry name" value="BRCT_dom"/>
</dbReference>
<keyword evidence="4" id="KW-0227">DNA damage</keyword>
<dbReference type="GO" id="GO:0004842">
    <property type="term" value="F:ubiquitin-protein transferase activity"/>
    <property type="evidence" value="ECO:0007669"/>
    <property type="project" value="TreeGrafter"/>
</dbReference>
<evidence type="ECO:0000256" key="2">
    <source>
        <dbReference type="ARBA" id="ARBA00022723"/>
    </source>
</evidence>
<reference evidence="15" key="1">
    <citation type="journal article" date="2013" name="Proc. Natl. Acad. Sci. U.S.A.">
        <title>Genome structure and metabolic features in the red seaweed Chondrus crispus shed light on evolution of the Archaeplastida.</title>
        <authorList>
            <person name="Collen J."/>
            <person name="Porcel B."/>
            <person name="Carre W."/>
            <person name="Ball S.G."/>
            <person name="Chaparro C."/>
            <person name="Tonon T."/>
            <person name="Barbeyron T."/>
            <person name="Michel G."/>
            <person name="Noel B."/>
            <person name="Valentin K."/>
            <person name="Elias M."/>
            <person name="Artiguenave F."/>
            <person name="Arun A."/>
            <person name="Aury J.M."/>
            <person name="Barbosa-Neto J.F."/>
            <person name="Bothwell J.H."/>
            <person name="Bouget F.Y."/>
            <person name="Brillet L."/>
            <person name="Cabello-Hurtado F."/>
            <person name="Capella-Gutierrez S."/>
            <person name="Charrier B."/>
            <person name="Cladiere L."/>
            <person name="Cock J.M."/>
            <person name="Coelho S.M."/>
            <person name="Colleoni C."/>
            <person name="Czjzek M."/>
            <person name="Da Silva C."/>
            <person name="Delage L."/>
            <person name="Denoeud F."/>
            <person name="Deschamps P."/>
            <person name="Dittami S.M."/>
            <person name="Gabaldon T."/>
            <person name="Gachon C.M."/>
            <person name="Groisillier A."/>
            <person name="Herve C."/>
            <person name="Jabbari K."/>
            <person name="Katinka M."/>
            <person name="Kloareg B."/>
            <person name="Kowalczyk N."/>
            <person name="Labadie K."/>
            <person name="Leblanc C."/>
            <person name="Lopez P.J."/>
            <person name="McLachlan D.H."/>
            <person name="Meslet-Cladiere L."/>
            <person name="Moustafa A."/>
            <person name="Nehr Z."/>
            <person name="Nyvall Collen P."/>
            <person name="Panaud O."/>
            <person name="Partensky F."/>
            <person name="Poulain J."/>
            <person name="Rensing S.A."/>
            <person name="Rousvoal S."/>
            <person name="Samson G."/>
            <person name="Symeonidi A."/>
            <person name="Weissenbach J."/>
            <person name="Zambounis A."/>
            <person name="Wincker P."/>
            <person name="Boyen C."/>
        </authorList>
    </citation>
    <scope>NUCLEOTIDE SEQUENCE [LARGE SCALE GENOMIC DNA]</scope>
    <source>
        <strain evidence="15">cv. Stackhouse</strain>
    </source>
</reference>
<dbReference type="SUPFAM" id="SSF57903">
    <property type="entry name" value="FYVE/PHD zinc finger"/>
    <property type="match status" value="1"/>
</dbReference>
<evidence type="ECO:0000256" key="7">
    <source>
        <dbReference type="ARBA" id="ARBA00023204"/>
    </source>
</evidence>
<keyword evidence="3" id="KW-0677">Repeat</keyword>
<dbReference type="SMART" id="SM00249">
    <property type="entry name" value="PHD"/>
    <property type="match status" value="2"/>
</dbReference>
<comment type="subcellular location">
    <subcellularLocation>
        <location evidence="1">Nucleus</location>
    </subcellularLocation>
</comment>
<dbReference type="InterPro" id="IPR031099">
    <property type="entry name" value="BRCA1-associated"/>
</dbReference>
<dbReference type="PANTHER" id="PTHR13763">
    <property type="entry name" value="BREAST CANCER TYPE 1 SUSCEPTIBILITY PROTEIN BRCA1"/>
    <property type="match status" value="1"/>
</dbReference>
<dbReference type="GeneID" id="17324047"/>
<keyword evidence="2" id="KW-0479">Metal-binding</keyword>
<keyword evidence="7" id="KW-0234">DNA repair</keyword>
<evidence type="ECO:0000256" key="5">
    <source>
        <dbReference type="ARBA" id="ARBA00022771"/>
    </source>
</evidence>
<keyword evidence="5 9" id="KW-0863">Zinc-finger</keyword>
<dbReference type="InterPro" id="IPR011011">
    <property type="entry name" value="Znf_FYVE_PHD"/>
</dbReference>
<organism evidence="14 15">
    <name type="scientific">Chondrus crispus</name>
    <name type="common">Carrageen Irish moss</name>
    <name type="synonym">Polymorpha crispa</name>
    <dbReference type="NCBI Taxonomy" id="2769"/>
    <lineage>
        <taxon>Eukaryota</taxon>
        <taxon>Rhodophyta</taxon>
        <taxon>Florideophyceae</taxon>
        <taxon>Rhodymeniophycidae</taxon>
        <taxon>Gigartinales</taxon>
        <taxon>Gigartinaceae</taxon>
        <taxon>Chondrus</taxon>
    </lineage>
</organism>
<dbReference type="PhylomeDB" id="R7QEN4"/>
<dbReference type="Proteomes" id="UP000012073">
    <property type="component" value="Unassembled WGS sequence"/>
</dbReference>
<feature type="domain" description="PHD-type" evidence="13">
    <location>
        <begin position="12"/>
        <end position="130"/>
    </location>
</feature>
<sequence>MPRAPHPAAPTHKRCYLCPKGVDAVAFGGSVAFGPIFPAAAEKKRLLFVHERCANFSEGVYEESGRFHNVQKLVVKTNKIVCGRDACGRARANIQCAADGCGRRYHFPCAVVEGCALVEDGFKLFCTQHRDLAPVIDDTEFQKTLGNPEDATTKGHEDDCYLCGSGGRMLMCDTCERVSHPVCSGLKNIPEGDWSCGVCAPAKPVPVEEKKTPSAKRRGVKRKKGSAASPGSAQDEDYVPSHTAGSVPTKRTRRIDDRGKRYVIAHTGLRSVEKEILKIAAKVKKAMIRTDVDRRVTYMVIRAQSTEDTPIRTMKLCKAVAARIPIMCWKWVQKSMKADVWVAAEAYVHPLTWPKDKPPVFESMRFFFGWYNGSKEMRDDLMSVVSLGGGIVVNREPSEDLGDGEATMCVVDEERQKKERTDSSRRDLSGGGKEISSTWILDQCTKNRNL</sequence>
<dbReference type="PROSITE" id="PS51805">
    <property type="entry name" value="EPHD"/>
    <property type="match status" value="1"/>
</dbReference>
<accession>R7QEN4</accession>
<evidence type="ECO:0000313" key="14">
    <source>
        <dbReference type="EMBL" id="CDF36514.1"/>
    </source>
</evidence>
<evidence type="ECO:0000256" key="3">
    <source>
        <dbReference type="ARBA" id="ARBA00022737"/>
    </source>
</evidence>
<evidence type="ECO:0000259" key="13">
    <source>
        <dbReference type="PROSITE" id="PS51805"/>
    </source>
</evidence>
<evidence type="ECO:0008006" key="16">
    <source>
        <dbReference type="Google" id="ProtNLM"/>
    </source>
</evidence>
<dbReference type="OrthoDB" id="336088at2759"/>
<dbReference type="EMBL" id="HG001781">
    <property type="protein sequence ID" value="CDF36514.1"/>
    <property type="molecule type" value="Genomic_DNA"/>
</dbReference>
<name>R7QEN4_CHOCR</name>
<dbReference type="InterPro" id="IPR013083">
    <property type="entry name" value="Znf_RING/FYVE/PHD"/>
</dbReference>
<dbReference type="RefSeq" id="XP_005716333.1">
    <property type="nucleotide sequence ID" value="XM_005716276.1"/>
</dbReference>
<dbReference type="Pfam" id="PF13771">
    <property type="entry name" value="zf-HC5HC2H"/>
    <property type="match status" value="1"/>
</dbReference>
<keyword evidence="15" id="KW-1185">Reference proteome</keyword>